<evidence type="ECO:0000313" key="2">
    <source>
        <dbReference type="EMBL" id="VVC74820.1"/>
    </source>
</evidence>
<keyword evidence="1" id="KW-0812">Transmembrane</keyword>
<feature type="transmembrane region" description="Helical" evidence="1">
    <location>
        <begin position="20"/>
        <end position="43"/>
    </location>
</feature>
<dbReference type="RefSeq" id="WP_148337573.1">
    <property type="nucleotide sequence ID" value="NZ_LR699119.1"/>
</dbReference>
<dbReference type="PANTHER" id="PTHR38043">
    <property type="entry name" value="PROTEIN HEMX"/>
    <property type="match status" value="1"/>
</dbReference>
<proteinExistence type="predicted"/>
<dbReference type="OrthoDB" id="5739852at2"/>
<accession>A0A5E4PD68</accession>
<keyword evidence="3" id="KW-1185">Reference proteome</keyword>
<protein>
    <submittedName>
        <fullName evidence="2">Uroporphyrinogen-III C-methyltransferase</fullName>
    </submittedName>
</protein>
<sequence>MTDQNETLENQPENRRSHWVGIGISFSVLAVVVMIGAFGYGFFQLSQINVGLARSVSDLQSRWENSQKQVAVLQKNVDELEQAGQKSLELSAQQEKVLSEWRAAQQGDMNKWHVAEARYLVKLANDHLQFSHDINMALILLQQADSVLQNLQDPGLLEIRKSVAADIANLQALPQTDVTSLYLRAIALDAQVNQLPLPASPLKNDSQPAPAAAVSPDLPWWKAGLEYAWQGLNRIVIIRKNGGNALPLVLPEEKIFLYQNLHAQMENVIWSILHGNIAVYQASLVRVTAWIQQYFDQDSQATKNMLQSLDELRKINIQPPVTNLSNTLQLFEQNFAKTDQAQAGQ</sequence>
<organism evidence="2 3">
    <name type="scientific">Aquicella siphonis</name>
    <dbReference type="NCBI Taxonomy" id="254247"/>
    <lineage>
        <taxon>Bacteria</taxon>
        <taxon>Pseudomonadati</taxon>
        <taxon>Pseudomonadota</taxon>
        <taxon>Gammaproteobacteria</taxon>
        <taxon>Legionellales</taxon>
        <taxon>Coxiellaceae</taxon>
        <taxon>Aquicella</taxon>
    </lineage>
</organism>
<reference evidence="2 3" key="1">
    <citation type="submission" date="2019-08" db="EMBL/GenBank/DDBJ databases">
        <authorList>
            <person name="Guy L."/>
        </authorList>
    </citation>
    <scope>NUCLEOTIDE SEQUENCE [LARGE SCALE GENOMIC DNA]</scope>
    <source>
        <strain evidence="2 3">SGT-108</strain>
    </source>
</reference>
<gene>
    <name evidence="2" type="primary">hemX</name>
    <name evidence="2" type="ORF">AQUSIP_00920</name>
</gene>
<evidence type="ECO:0000256" key="1">
    <source>
        <dbReference type="SAM" id="Phobius"/>
    </source>
</evidence>
<keyword evidence="2" id="KW-0808">Transferase</keyword>
<dbReference type="GO" id="GO:0008168">
    <property type="term" value="F:methyltransferase activity"/>
    <property type="evidence" value="ECO:0007669"/>
    <property type="project" value="UniProtKB-KW"/>
</dbReference>
<dbReference type="PANTHER" id="PTHR38043:SF1">
    <property type="entry name" value="PROTEIN HEMX"/>
    <property type="match status" value="1"/>
</dbReference>
<keyword evidence="2" id="KW-0489">Methyltransferase</keyword>
<dbReference type="Proteomes" id="UP000324194">
    <property type="component" value="Chromosome 1"/>
</dbReference>
<name>A0A5E4PD68_9COXI</name>
<evidence type="ECO:0000313" key="3">
    <source>
        <dbReference type="Proteomes" id="UP000324194"/>
    </source>
</evidence>
<dbReference type="KEGG" id="asip:AQUSIP_00920"/>
<dbReference type="InterPro" id="IPR007470">
    <property type="entry name" value="HemX"/>
</dbReference>
<keyword evidence="1" id="KW-1133">Transmembrane helix</keyword>
<keyword evidence="1" id="KW-0472">Membrane</keyword>
<dbReference type="AlphaFoldDB" id="A0A5E4PD68"/>
<dbReference type="Pfam" id="PF04375">
    <property type="entry name" value="HemX"/>
    <property type="match status" value="1"/>
</dbReference>
<dbReference type="GO" id="GO:0032259">
    <property type="term" value="P:methylation"/>
    <property type="evidence" value="ECO:0007669"/>
    <property type="project" value="UniProtKB-KW"/>
</dbReference>
<dbReference type="EMBL" id="LR699119">
    <property type="protein sequence ID" value="VVC74820.1"/>
    <property type="molecule type" value="Genomic_DNA"/>
</dbReference>